<keyword evidence="3" id="KW-0238">DNA-binding</keyword>
<organism evidence="3">
    <name type="scientific">uncultured Caudovirales phage</name>
    <dbReference type="NCBI Taxonomy" id="2100421"/>
    <lineage>
        <taxon>Viruses</taxon>
        <taxon>Duplodnaviria</taxon>
        <taxon>Heunggongvirae</taxon>
        <taxon>Uroviricota</taxon>
        <taxon>Caudoviricetes</taxon>
        <taxon>Peduoviridae</taxon>
        <taxon>Maltschvirus</taxon>
        <taxon>Maltschvirus maltsch</taxon>
    </lineage>
</organism>
<dbReference type="PANTHER" id="PTHR42932:SF3">
    <property type="entry name" value="DNA PROTECTION DURING STARVATION PROTEIN"/>
    <property type="match status" value="1"/>
</dbReference>
<dbReference type="PIRSF" id="PIRSF005900">
    <property type="entry name" value="Dps"/>
    <property type="match status" value="1"/>
</dbReference>
<dbReference type="GO" id="GO:0008199">
    <property type="term" value="F:ferric iron binding"/>
    <property type="evidence" value="ECO:0007669"/>
    <property type="project" value="InterPro"/>
</dbReference>
<dbReference type="InterPro" id="IPR012347">
    <property type="entry name" value="Ferritin-like"/>
</dbReference>
<dbReference type="EMBL" id="LR796734">
    <property type="protein sequence ID" value="CAB4162298.1"/>
    <property type="molecule type" value="Genomic_DNA"/>
</dbReference>
<dbReference type="InterPro" id="IPR008331">
    <property type="entry name" value="Ferritin_DPS_dom"/>
</dbReference>
<dbReference type="Gene3D" id="1.20.1260.10">
    <property type="match status" value="1"/>
</dbReference>
<accession>A0A6J5NZ09</accession>
<reference evidence="3" key="1">
    <citation type="submission" date="2020-04" db="EMBL/GenBank/DDBJ databases">
        <authorList>
            <person name="Chiriac C."/>
            <person name="Salcher M."/>
            <person name="Ghai R."/>
            <person name="Kavagutti S V."/>
        </authorList>
    </citation>
    <scope>NUCLEOTIDE SEQUENCE</scope>
</reference>
<dbReference type="GO" id="GO:0003677">
    <property type="term" value="F:DNA binding"/>
    <property type="evidence" value="ECO:0007669"/>
    <property type="project" value="UniProtKB-KW"/>
</dbReference>
<dbReference type="InterPro" id="IPR002177">
    <property type="entry name" value="DPS_DNA-bd"/>
</dbReference>
<dbReference type="InterPro" id="IPR009078">
    <property type="entry name" value="Ferritin-like_SF"/>
</dbReference>
<gene>
    <name evidence="3" type="ORF">UFOVP787_28</name>
</gene>
<name>A0A6J5NZ09_9CAUD</name>
<dbReference type="CDD" id="cd01043">
    <property type="entry name" value="DPS"/>
    <property type="match status" value="1"/>
</dbReference>
<dbReference type="Pfam" id="PF00210">
    <property type="entry name" value="Ferritin"/>
    <property type="match status" value="1"/>
</dbReference>
<evidence type="ECO:0000259" key="2">
    <source>
        <dbReference type="Pfam" id="PF00210"/>
    </source>
</evidence>
<dbReference type="SUPFAM" id="SSF47240">
    <property type="entry name" value="Ferritin-like"/>
    <property type="match status" value="1"/>
</dbReference>
<evidence type="ECO:0000256" key="1">
    <source>
        <dbReference type="ARBA" id="ARBA00009497"/>
    </source>
</evidence>
<feature type="domain" description="Ferritin/DPS" evidence="2">
    <location>
        <begin position="7"/>
        <end position="142"/>
    </location>
</feature>
<dbReference type="PANTHER" id="PTHR42932">
    <property type="entry name" value="GENERAL STRESS PROTEIN 20U"/>
    <property type="match status" value="1"/>
</dbReference>
<sequence>MANLVDELKVALADTFSFYLKAHNYHWNVEGANFPQYHSFFGDLYNEAWSATDVIAEGIRTLDAYAPASYTRFKDLSTIEEELKIPQPMTMVTRLLADNQKVLSSLTTAYKTAEAEGKLGISNMLQDRIQAHEKHGWMLKSISKA</sequence>
<dbReference type="PRINTS" id="PR01346">
    <property type="entry name" value="HELNAPAPROT"/>
</dbReference>
<protein>
    <submittedName>
        <fullName evidence="3">Dps DNA-binding ferritin-like protein (Oxidative damage protectant)</fullName>
    </submittedName>
</protein>
<comment type="similarity">
    <text evidence="1">Belongs to the Dps family.</text>
</comment>
<evidence type="ECO:0000313" key="3">
    <source>
        <dbReference type="EMBL" id="CAB4162298.1"/>
    </source>
</evidence>
<proteinExistence type="inferred from homology"/>